<sequence>MPIALEPQANTPKDNADITLSSEQNLDSAEQQAMWSQLTESVIKIDETNLAYCFIEHPKSQKAIVISSGRIESYIKYSELIFDLYHQGYSIYAIDHRGQGLSSRTTNNPQLGHIDRFDTYIEDFDHFIEIVVKPKAYQDLFLVGHSMGGTIGTLYMEKHPDTFRAAAFSAPMYGIKLPVSRRFIRWLAQLLDTTDSAKGPNYVLGGGDYEPVEFAKNDLTQSQLRYENYKKLYLQHPQVQVGSPTNRWLHESIDAAERAISAAKHSRVPILILQADEDTVVDNFAQYHAVGGLCQLLNIPKARHEVFMEKDEARNFAVDALLNFLASHHS</sequence>
<dbReference type="GO" id="GO:0016787">
    <property type="term" value="F:hydrolase activity"/>
    <property type="evidence" value="ECO:0007669"/>
    <property type="project" value="UniProtKB-KW"/>
</dbReference>
<dbReference type="OrthoDB" id="9788260at2"/>
<dbReference type="InterPro" id="IPR029058">
    <property type="entry name" value="AB_hydrolase_fold"/>
</dbReference>
<organism evidence="2 3">
    <name type="scientific">Shewanella atlantica</name>
    <dbReference type="NCBI Taxonomy" id="271099"/>
    <lineage>
        <taxon>Bacteria</taxon>
        <taxon>Pseudomonadati</taxon>
        <taxon>Pseudomonadota</taxon>
        <taxon>Gammaproteobacteria</taxon>
        <taxon>Alteromonadales</taxon>
        <taxon>Shewanellaceae</taxon>
        <taxon>Shewanella</taxon>
    </lineage>
</organism>
<dbReference type="EMBL" id="RXNV01000014">
    <property type="protein sequence ID" value="RTR27981.1"/>
    <property type="molecule type" value="Genomic_DNA"/>
</dbReference>
<dbReference type="RefSeq" id="WP_126507716.1">
    <property type="nucleotide sequence ID" value="NZ_RXNV01000014.1"/>
</dbReference>
<dbReference type="Gene3D" id="3.40.50.1820">
    <property type="entry name" value="alpha/beta hydrolase"/>
    <property type="match status" value="1"/>
</dbReference>
<dbReference type="InterPro" id="IPR022742">
    <property type="entry name" value="Hydrolase_4"/>
</dbReference>
<evidence type="ECO:0000313" key="3">
    <source>
        <dbReference type="Proteomes" id="UP000282060"/>
    </source>
</evidence>
<dbReference type="Pfam" id="PF12146">
    <property type="entry name" value="Hydrolase_4"/>
    <property type="match status" value="1"/>
</dbReference>
<name>A0A431VXM0_9GAMM</name>
<dbReference type="SUPFAM" id="SSF53474">
    <property type="entry name" value="alpha/beta-Hydrolases"/>
    <property type="match status" value="1"/>
</dbReference>
<proteinExistence type="predicted"/>
<evidence type="ECO:0000313" key="2">
    <source>
        <dbReference type="EMBL" id="RTR27981.1"/>
    </source>
</evidence>
<comment type="caution">
    <text evidence="2">The sequence shown here is derived from an EMBL/GenBank/DDBJ whole genome shotgun (WGS) entry which is preliminary data.</text>
</comment>
<keyword evidence="2" id="KW-0378">Hydrolase</keyword>
<protein>
    <submittedName>
        <fullName evidence="2">Alpha/beta fold hydrolase</fullName>
    </submittedName>
</protein>
<dbReference type="Proteomes" id="UP000282060">
    <property type="component" value="Unassembled WGS sequence"/>
</dbReference>
<gene>
    <name evidence="2" type="ORF">EKG39_19680</name>
</gene>
<feature type="domain" description="Serine aminopeptidase S33" evidence="1">
    <location>
        <begin position="59"/>
        <end position="311"/>
    </location>
</feature>
<accession>A0A431VXM0</accession>
<keyword evidence="3" id="KW-1185">Reference proteome</keyword>
<dbReference type="AlphaFoldDB" id="A0A431VXM0"/>
<reference evidence="2 3" key="1">
    <citation type="submission" date="2018-12" db="EMBL/GenBank/DDBJ databases">
        <authorList>
            <person name="Yu L."/>
        </authorList>
    </citation>
    <scope>NUCLEOTIDE SEQUENCE [LARGE SCALE GENOMIC DNA]</scope>
    <source>
        <strain evidence="2 3">HAW-EB5</strain>
    </source>
</reference>
<dbReference type="InterPro" id="IPR051044">
    <property type="entry name" value="MAG_DAG_Lipase"/>
</dbReference>
<evidence type="ECO:0000259" key="1">
    <source>
        <dbReference type="Pfam" id="PF12146"/>
    </source>
</evidence>
<dbReference type="PANTHER" id="PTHR11614">
    <property type="entry name" value="PHOSPHOLIPASE-RELATED"/>
    <property type="match status" value="1"/>
</dbReference>